<name>A0AAD7MIP2_9AGAR</name>
<evidence type="ECO:0000256" key="1">
    <source>
        <dbReference type="SAM" id="Phobius"/>
    </source>
</evidence>
<feature type="transmembrane region" description="Helical" evidence="1">
    <location>
        <begin position="6"/>
        <end position="33"/>
    </location>
</feature>
<dbReference type="EMBL" id="JARKIB010000270">
    <property type="protein sequence ID" value="KAJ7717977.1"/>
    <property type="molecule type" value="Genomic_DNA"/>
</dbReference>
<proteinExistence type="predicted"/>
<reference evidence="2" key="1">
    <citation type="submission" date="2023-03" db="EMBL/GenBank/DDBJ databases">
        <title>Massive genome expansion in bonnet fungi (Mycena s.s.) driven by repeated elements and novel gene families across ecological guilds.</title>
        <authorList>
            <consortium name="Lawrence Berkeley National Laboratory"/>
            <person name="Harder C.B."/>
            <person name="Miyauchi S."/>
            <person name="Viragh M."/>
            <person name="Kuo A."/>
            <person name="Thoen E."/>
            <person name="Andreopoulos B."/>
            <person name="Lu D."/>
            <person name="Skrede I."/>
            <person name="Drula E."/>
            <person name="Henrissat B."/>
            <person name="Morin E."/>
            <person name="Kohler A."/>
            <person name="Barry K."/>
            <person name="LaButti K."/>
            <person name="Morin E."/>
            <person name="Salamov A."/>
            <person name="Lipzen A."/>
            <person name="Mereny Z."/>
            <person name="Hegedus B."/>
            <person name="Baldrian P."/>
            <person name="Stursova M."/>
            <person name="Weitz H."/>
            <person name="Taylor A."/>
            <person name="Grigoriev I.V."/>
            <person name="Nagy L.G."/>
            <person name="Martin F."/>
            <person name="Kauserud H."/>
        </authorList>
    </citation>
    <scope>NUCLEOTIDE SEQUENCE</scope>
    <source>
        <strain evidence="2">CBHHK182m</strain>
    </source>
</reference>
<dbReference type="AlphaFoldDB" id="A0AAD7MIP2"/>
<feature type="transmembrane region" description="Helical" evidence="1">
    <location>
        <begin position="181"/>
        <end position="201"/>
    </location>
</feature>
<protein>
    <submittedName>
        <fullName evidence="2">Uncharacterized protein</fullName>
    </submittedName>
</protein>
<keyword evidence="1" id="KW-1133">Transmembrane helix</keyword>
<accession>A0AAD7MIP2</accession>
<keyword evidence="3" id="KW-1185">Reference proteome</keyword>
<evidence type="ECO:0000313" key="2">
    <source>
        <dbReference type="EMBL" id="KAJ7717977.1"/>
    </source>
</evidence>
<feature type="transmembrane region" description="Helical" evidence="1">
    <location>
        <begin position="137"/>
        <end position="161"/>
    </location>
</feature>
<sequence length="317" mass="35050">MRPSPLAVIMSIVVLETFLYAIFLACACTTLYLRIARHRATRESASIWRSKRLWWNPIVIPTLAILATCSAHWILTVDRFFESFLGSTDIAEGLEEWFDDSQATQIARISLAEITLLVGDAVIIHRLWLIWHRKMSVIILPIILWLGVLVCGIVVSFLVAHSDAENNRFLTSSGRWATGNWILTALTNIYCTALITWEIWGTSRVVQALGDGMLMHVLAILVESAALSTAWSIFFAVSFQTGSNLQFLATDLTPSIVGLVNIFIYLRVGFGWSYTQKPTMDASAAAGATTDVFALSMPTTDSYHLASISFSPPTAGK</sequence>
<keyword evidence="1" id="KW-0812">Transmembrane</keyword>
<dbReference type="Proteomes" id="UP001215598">
    <property type="component" value="Unassembled WGS sequence"/>
</dbReference>
<feature type="transmembrane region" description="Helical" evidence="1">
    <location>
        <begin position="53"/>
        <end position="75"/>
    </location>
</feature>
<comment type="caution">
    <text evidence="2">The sequence shown here is derived from an EMBL/GenBank/DDBJ whole genome shotgun (WGS) entry which is preliminary data.</text>
</comment>
<dbReference type="PROSITE" id="PS51257">
    <property type="entry name" value="PROKAR_LIPOPROTEIN"/>
    <property type="match status" value="1"/>
</dbReference>
<organism evidence="2 3">
    <name type="scientific">Mycena metata</name>
    <dbReference type="NCBI Taxonomy" id="1033252"/>
    <lineage>
        <taxon>Eukaryota</taxon>
        <taxon>Fungi</taxon>
        <taxon>Dikarya</taxon>
        <taxon>Basidiomycota</taxon>
        <taxon>Agaricomycotina</taxon>
        <taxon>Agaricomycetes</taxon>
        <taxon>Agaricomycetidae</taxon>
        <taxon>Agaricales</taxon>
        <taxon>Marasmiineae</taxon>
        <taxon>Mycenaceae</taxon>
        <taxon>Mycena</taxon>
    </lineage>
</organism>
<feature type="transmembrane region" description="Helical" evidence="1">
    <location>
        <begin position="245"/>
        <end position="266"/>
    </location>
</feature>
<feature type="transmembrane region" description="Helical" evidence="1">
    <location>
        <begin position="213"/>
        <end position="239"/>
    </location>
</feature>
<gene>
    <name evidence="2" type="ORF">B0H16DRAFT_433258</name>
</gene>
<keyword evidence="1" id="KW-0472">Membrane</keyword>
<evidence type="ECO:0000313" key="3">
    <source>
        <dbReference type="Proteomes" id="UP001215598"/>
    </source>
</evidence>